<dbReference type="EMBL" id="AP022560">
    <property type="protein sequence ID" value="BBX02982.1"/>
    <property type="molecule type" value="Genomic_DNA"/>
</dbReference>
<dbReference type="AlphaFoldDB" id="A0AAD1HCT1"/>
<sequence>MDIEESFDNTIHLVGRLVEPTIKRIVSETKAIPPGCCQLPVNGTDGQVGRMRGGDYHRRAVCNRRTPVT</sequence>
<protein>
    <submittedName>
        <fullName evidence="1">Uncharacterized protein</fullName>
    </submittedName>
</protein>
<organism evidence="1 2">
    <name type="scientific">Mycolicibacterium moriokaense</name>
    <dbReference type="NCBI Taxonomy" id="39691"/>
    <lineage>
        <taxon>Bacteria</taxon>
        <taxon>Bacillati</taxon>
        <taxon>Actinomycetota</taxon>
        <taxon>Actinomycetes</taxon>
        <taxon>Mycobacteriales</taxon>
        <taxon>Mycobacteriaceae</taxon>
        <taxon>Mycolicibacterium</taxon>
    </lineage>
</organism>
<name>A0AAD1HCT1_9MYCO</name>
<gene>
    <name evidence="1" type="ORF">MMOR_39180</name>
</gene>
<proteinExistence type="predicted"/>
<evidence type="ECO:0000313" key="1">
    <source>
        <dbReference type="EMBL" id="BBX02982.1"/>
    </source>
</evidence>
<evidence type="ECO:0000313" key="2">
    <source>
        <dbReference type="Proteomes" id="UP000466681"/>
    </source>
</evidence>
<dbReference type="Proteomes" id="UP000466681">
    <property type="component" value="Chromosome"/>
</dbReference>
<accession>A0AAD1HCT1</accession>
<dbReference type="KEGG" id="mmor:MMOR_39180"/>
<keyword evidence="2" id="KW-1185">Reference proteome</keyword>
<reference evidence="1 2" key="1">
    <citation type="journal article" date="2019" name="Emerg. Microbes Infect.">
        <title>Comprehensive subspecies identification of 175 nontuberculous mycobacteria species based on 7547 genomic profiles.</title>
        <authorList>
            <person name="Matsumoto Y."/>
            <person name="Kinjo T."/>
            <person name="Motooka D."/>
            <person name="Nabeya D."/>
            <person name="Jung N."/>
            <person name="Uechi K."/>
            <person name="Horii T."/>
            <person name="Iida T."/>
            <person name="Fujita J."/>
            <person name="Nakamura S."/>
        </authorList>
    </citation>
    <scope>NUCLEOTIDE SEQUENCE [LARGE SCALE GENOMIC DNA]</scope>
    <source>
        <strain evidence="1 2">JCM 6375</strain>
    </source>
</reference>